<reference evidence="2 3" key="1">
    <citation type="journal article" date="2024" name="J Genomics">
        <title>Draft genome sequencing and assembly of Favolaschia claudopus CIRM-BRFM 2984 isolated from oak limbs.</title>
        <authorList>
            <person name="Navarro D."/>
            <person name="Drula E."/>
            <person name="Chaduli D."/>
            <person name="Cazenave R."/>
            <person name="Ahrendt S."/>
            <person name="Wang J."/>
            <person name="Lipzen A."/>
            <person name="Daum C."/>
            <person name="Barry K."/>
            <person name="Grigoriev I.V."/>
            <person name="Favel A."/>
            <person name="Rosso M.N."/>
            <person name="Martin F."/>
        </authorList>
    </citation>
    <scope>NUCLEOTIDE SEQUENCE [LARGE SCALE GENOMIC DNA]</scope>
    <source>
        <strain evidence="2 3">CIRM-BRFM 2984</strain>
    </source>
</reference>
<dbReference type="Proteomes" id="UP001362999">
    <property type="component" value="Unassembled WGS sequence"/>
</dbReference>
<name>A0AAW0A7A3_9AGAR</name>
<keyword evidence="3" id="KW-1185">Reference proteome</keyword>
<accession>A0AAW0A7A3</accession>
<dbReference type="EMBL" id="JAWWNJ010000080">
    <property type="protein sequence ID" value="KAK7002084.1"/>
    <property type="molecule type" value="Genomic_DNA"/>
</dbReference>
<organism evidence="2 3">
    <name type="scientific">Favolaschia claudopus</name>
    <dbReference type="NCBI Taxonomy" id="2862362"/>
    <lineage>
        <taxon>Eukaryota</taxon>
        <taxon>Fungi</taxon>
        <taxon>Dikarya</taxon>
        <taxon>Basidiomycota</taxon>
        <taxon>Agaricomycotina</taxon>
        <taxon>Agaricomycetes</taxon>
        <taxon>Agaricomycetidae</taxon>
        <taxon>Agaricales</taxon>
        <taxon>Marasmiineae</taxon>
        <taxon>Mycenaceae</taxon>
        <taxon>Favolaschia</taxon>
    </lineage>
</organism>
<evidence type="ECO:0000313" key="2">
    <source>
        <dbReference type="EMBL" id="KAK7002084.1"/>
    </source>
</evidence>
<gene>
    <name evidence="2" type="ORF">R3P38DRAFT_3283482</name>
</gene>
<evidence type="ECO:0000313" key="3">
    <source>
        <dbReference type="Proteomes" id="UP001362999"/>
    </source>
</evidence>
<feature type="region of interest" description="Disordered" evidence="1">
    <location>
        <begin position="1"/>
        <end position="25"/>
    </location>
</feature>
<sequence>MTSYASHIPHVPLSQPMAPRPTNYPAPSRTLWDLTAQPLPKPSHSRLKQSRVHVHIPVHEFPSDDQTYEYLHLRGSNLPAKNVDFGFLRFPLRLMLKTSEFLRFRGSSIQADVHDSRIPAYLISADVHEVQHSSWRSRFPNSCTPVGPALTLMFTIHEFPHPYRSSLSRLPNSCVVVGPAFKLMFKTSELLRYRWSSVQAIVPNSPIPAFPWFQRQR</sequence>
<proteinExistence type="predicted"/>
<protein>
    <submittedName>
        <fullName evidence="2">Uncharacterized protein</fullName>
    </submittedName>
</protein>
<comment type="caution">
    <text evidence="2">The sequence shown here is derived from an EMBL/GenBank/DDBJ whole genome shotgun (WGS) entry which is preliminary data.</text>
</comment>
<evidence type="ECO:0000256" key="1">
    <source>
        <dbReference type="SAM" id="MobiDB-lite"/>
    </source>
</evidence>
<dbReference type="AlphaFoldDB" id="A0AAW0A7A3"/>